<keyword evidence="3" id="KW-0121">Carboxypeptidase</keyword>
<dbReference type="SUPFAM" id="SSF55166">
    <property type="entry name" value="Hedgehog/DD-peptidase"/>
    <property type="match status" value="1"/>
</dbReference>
<protein>
    <submittedName>
        <fullName evidence="3">D-alanyl-D-alanine carboxypeptidase family protein</fullName>
    </submittedName>
</protein>
<feature type="coiled-coil region" evidence="1">
    <location>
        <begin position="37"/>
        <end position="68"/>
    </location>
</feature>
<dbReference type="CDD" id="cd14852">
    <property type="entry name" value="LD-carboxypeptidase"/>
    <property type="match status" value="1"/>
</dbReference>
<dbReference type="EMBL" id="JACOPE010000001">
    <property type="protein sequence ID" value="MBC5682274.1"/>
    <property type="molecule type" value="Genomic_DNA"/>
</dbReference>
<evidence type="ECO:0000313" key="4">
    <source>
        <dbReference type="Proteomes" id="UP000631576"/>
    </source>
</evidence>
<dbReference type="InterPro" id="IPR009045">
    <property type="entry name" value="Zn_M74/Hedgehog-like"/>
</dbReference>
<dbReference type="GO" id="GO:0004180">
    <property type="term" value="F:carboxypeptidase activity"/>
    <property type="evidence" value="ECO:0007669"/>
    <property type="project" value="UniProtKB-KW"/>
</dbReference>
<keyword evidence="3" id="KW-0378">Hydrolase</keyword>
<name>A0ABR7G4C4_9FIRM</name>
<keyword evidence="3" id="KW-0645">Protease</keyword>
<sequence length="276" mass="31108">MKKKAMKYRLIKILCVGIIFGALIGMLLMGLSGRARIKEVREECKTTEDKLKKENEQLQAEAEKAKVQPSSEAIAKENAEKLASNDDDWSLVLINSESPLDTSYAPSLTKITDDYSVDSRIADDTKKMFQDAADAGMSLNIISAYRDYETQRGVFNDTMLNWIYQGKTPLDAYDETKQSVAVPGTSEHATGLAMDITSSTYQELDDEQENTDEAKWLKANCANYGYILRYPTNKSDVTGIVYEPWHFRYVGKTAAKEIMKQGITLEEYLEQQKDGK</sequence>
<dbReference type="Pfam" id="PF02557">
    <property type="entry name" value="VanY"/>
    <property type="match status" value="1"/>
</dbReference>
<keyword evidence="4" id="KW-1185">Reference proteome</keyword>
<dbReference type="PANTHER" id="PTHR34385">
    <property type="entry name" value="D-ALANYL-D-ALANINE CARBOXYPEPTIDASE"/>
    <property type="match status" value="1"/>
</dbReference>
<organism evidence="3 4">
    <name type="scientific">Ruminococcus hominis</name>
    <dbReference type="NCBI Taxonomy" id="2763065"/>
    <lineage>
        <taxon>Bacteria</taxon>
        <taxon>Bacillati</taxon>
        <taxon>Bacillota</taxon>
        <taxon>Clostridia</taxon>
        <taxon>Eubacteriales</taxon>
        <taxon>Oscillospiraceae</taxon>
        <taxon>Ruminococcus</taxon>
    </lineage>
</organism>
<feature type="domain" description="D-alanyl-D-alanine carboxypeptidase-like core" evidence="2">
    <location>
        <begin position="116"/>
        <end position="252"/>
    </location>
</feature>
<dbReference type="InterPro" id="IPR052179">
    <property type="entry name" value="DD-CPase-like"/>
</dbReference>
<comment type="caution">
    <text evidence="3">The sequence shown here is derived from an EMBL/GenBank/DDBJ whole genome shotgun (WGS) entry which is preliminary data.</text>
</comment>
<evidence type="ECO:0000259" key="2">
    <source>
        <dbReference type="Pfam" id="PF02557"/>
    </source>
</evidence>
<keyword evidence="1" id="KW-0175">Coiled coil</keyword>
<reference evidence="3 4" key="1">
    <citation type="submission" date="2020-08" db="EMBL/GenBank/DDBJ databases">
        <title>Genome public.</title>
        <authorList>
            <person name="Liu C."/>
            <person name="Sun Q."/>
        </authorList>
    </citation>
    <scope>NUCLEOTIDE SEQUENCE [LARGE SCALE GENOMIC DNA]</scope>
    <source>
        <strain evidence="3 4">NSJ-13</strain>
    </source>
</reference>
<evidence type="ECO:0000256" key="1">
    <source>
        <dbReference type="SAM" id="Coils"/>
    </source>
</evidence>
<dbReference type="InterPro" id="IPR058193">
    <property type="entry name" value="VanY/YodJ_core_dom"/>
</dbReference>
<dbReference type="RefSeq" id="WP_186864377.1">
    <property type="nucleotide sequence ID" value="NZ_JACOPE010000001.1"/>
</dbReference>
<gene>
    <name evidence="3" type="ORF">H8S40_01530</name>
</gene>
<evidence type="ECO:0000313" key="3">
    <source>
        <dbReference type="EMBL" id="MBC5682274.1"/>
    </source>
</evidence>
<dbReference type="InterPro" id="IPR003709">
    <property type="entry name" value="VanY-like_core_dom"/>
</dbReference>
<proteinExistence type="predicted"/>
<accession>A0ABR7G4C4</accession>
<dbReference type="PANTHER" id="PTHR34385:SF1">
    <property type="entry name" value="PEPTIDOGLYCAN L-ALANYL-D-GLUTAMATE ENDOPEPTIDASE CWLK"/>
    <property type="match status" value="1"/>
</dbReference>
<dbReference type="Proteomes" id="UP000631576">
    <property type="component" value="Unassembled WGS sequence"/>
</dbReference>
<dbReference type="Gene3D" id="3.30.1380.10">
    <property type="match status" value="1"/>
</dbReference>